<proteinExistence type="predicted"/>
<gene>
    <name evidence="1" type="ORF">DES52_104161</name>
</gene>
<evidence type="ECO:0000313" key="1">
    <source>
        <dbReference type="EMBL" id="PYE54890.1"/>
    </source>
</evidence>
<dbReference type="EMBL" id="QJSX01000004">
    <property type="protein sequence ID" value="PYE54890.1"/>
    <property type="molecule type" value="Genomic_DNA"/>
</dbReference>
<dbReference type="Proteomes" id="UP000248326">
    <property type="component" value="Unassembled WGS sequence"/>
</dbReference>
<dbReference type="RefSeq" id="WP_110886004.1">
    <property type="nucleotide sequence ID" value="NZ_QJSX01000004.1"/>
</dbReference>
<reference evidence="1 2" key="1">
    <citation type="submission" date="2018-06" db="EMBL/GenBank/DDBJ databases">
        <title>Genomic Encyclopedia of Type Strains, Phase IV (KMG-IV): sequencing the most valuable type-strain genomes for metagenomic binning, comparative biology and taxonomic classification.</title>
        <authorList>
            <person name="Goeker M."/>
        </authorList>
    </citation>
    <scope>NUCLEOTIDE SEQUENCE [LARGE SCALE GENOMIC DNA]</scope>
    <source>
        <strain evidence="1 2">DSM 18048</strain>
    </source>
</reference>
<name>A0A318SA06_9DEIO</name>
<dbReference type="AlphaFoldDB" id="A0A318SA06"/>
<comment type="caution">
    <text evidence="1">The sequence shown here is derived from an EMBL/GenBank/DDBJ whole genome shotgun (WGS) entry which is preliminary data.</text>
</comment>
<sequence>MKITPAPKASQERLPVAPTGVRSMVSGRAPHNILDMPRDVSRVDCLTVMPTLRPNLGFE</sequence>
<evidence type="ECO:0000313" key="2">
    <source>
        <dbReference type="Proteomes" id="UP000248326"/>
    </source>
</evidence>
<protein>
    <submittedName>
        <fullName evidence="1">Uncharacterized protein</fullName>
    </submittedName>
</protein>
<keyword evidence="2" id="KW-1185">Reference proteome</keyword>
<accession>A0A318SA06</accession>
<organism evidence="1 2">
    <name type="scientific">Deinococcus yavapaiensis KR-236</name>
    <dbReference type="NCBI Taxonomy" id="694435"/>
    <lineage>
        <taxon>Bacteria</taxon>
        <taxon>Thermotogati</taxon>
        <taxon>Deinococcota</taxon>
        <taxon>Deinococci</taxon>
        <taxon>Deinococcales</taxon>
        <taxon>Deinococcaceae</taxon>
        <taxon>Deinococcus</taxon>
    </lineage>
</organism>